<dbReference type="RefSeq" id="WP_086681231.1">
    <property type="nucleotide sequence ID" value="NZ_FNUJ01000006.1"/>
</dbReference>
<feature type="compositionally biased region" description="Polar residues" evidence="1">
    <location>
        <begin position="75"/>
        <end position="84"/>
    </location>
</feature>
<keyword evidence="3" id="KW-1185">Reference proteome</keyword>
<feature type="region of interest" description="Disordered" evidence="1">
    <location>
        <begin position="69"/>
        <end position="107"/>
    </location>
</feature>
<organism evidence="2 3">
    <name type="scientific">Amycolatopsis pretoriensis</name>
    <dbReference type="NCBI Taxonomy" id="218821"/>
    <lineage>
        <taxon>Bacteria</taxon>
        <taxon>Bacillati</taxon>
        <taxon>Actinomycetota</taxon>
        <taxon>Actinomycetes</taxon>
        <taxon>Pseudonocardiales</taxon>
        <taxon>Pseudonocardiaceae</taxon>
        <taxon>Amycolatopsis</taxon>
    </lineage>
</organism>
<evidence type="ECO:0000256" key="1">
    <source>
        <dbReference type="SAM" id="MobiDB-lite"/>
    </source>
</evidence>
<accession>A0A1H5R2Q5</accession>
<protein>
    <submittedName>
        <fullName evidence="2">Uncharacterized protein</fullName>
    </submittedName>
</protein>
<reference evidence="3" key="1">
    <citation type="submission" date="2016-10" db="EMBL/GenBank/DDBJ databases">
        <authorList>
            <person name="Varghese N."/>
            <person name="Submissions S."/>
        </authorList>
    </citation>
    <scope>NUCLEOTIDE SEQUENCE [LARGE SCALE GENOMIC DNA]</scope>
    <source>
        <strain evidence="3">DSM 44654</strain>
    </source>
</reference>
<dbReference type="AlphaFoldDB" id="A0A1H5R2Q5"/>
<evidence type="ECO:0000313" key="2">
    <source>
        <dbReference type="EMBL" id="SEF32334.1"/>
    </source>
</evidence>
<proteinExistence type="predicted"/>
<evidence type="ECO:0000313" key="3">
    <source>
        <dbReference type="Proteomes" id="UP000198878"/>
    </source>
</evidence>
<feature type="compositionally biased region" description="Low complexity" evidence="1">
    <location>
        <begin position="94"/>
        <end position="106"/>
    </location>
</feature>
<dbReference type="EMBL" id="FNUJ01000006">
    <property type="protein sequence ID" value="SEF32334.1"/>
    <property type="molecule type" value="Genomic_DNA"/>
</dbReference>
<gene>
    <name evidence="2" type="ORF">SAMN05421837_106180</name>
</gene>
<sequence>MTENPGFTTFGDVEIARVPEWQGNLFTRGDFLPESDRQDREAQRAWLRPDFWAPEPEDAWLLRKAPSSAVPAGRSCSTPASATTRPDAARRRSTGWTRPTWTTSTGVPLSRKATNLLSKADFTQLADLAKTGAPDPFGFATAFLDSIAAGPGHSPGACVLTLMSHGQNAT</sequence>
<name>A0A1H5R2Q5_9PSEU</name>
<dbReference type="Proteomes" id="UP000198878">
    <property type="component" value="Unassembled WGS sequence"/>
</dbReference>